<proteinExistence type="predicted"/>
<gene>
    <name evidence="2" type="ORF">GCM10007094_28510</name>
</gene>
<comment type="caution">
    <text evidence="2">The sequence shown here is derived from an EMBL/GenBank/DDBJ whole genome shotgun (WGS) entry which is preliminary data.</text>
</comment>
<reference evidence="3" key="1">
    <citation type="journal article" date="2019" name="Int. J. Syst. Evol. Microbiol.">
        <title>The Global Catalogue of Microorganisms (GCM) 10K type strain sequencing project: providing services to taxonomists for standard genome sequencing and annotation.</title>
        <authorList>
            <consortium name="The Broad Institute Genomics Platform"/>
            <consortium name="The Broad Institute Genome Sequencing Center for Infectious Disease"/>
            <person name="Wu L."/>
            <person name="Ma J."/>
        </authorList>
    </citation>
    <scope>NUCLEOTIDE SEQUENCE [LARGE SCALE GENOMIC DNA]</scope>
    <source>
        <strain evidence="3">KCTC 12861</strain>
    </source>
</reference>
<evidence type="ECO:0000313" key="3">
    <source>
        <dbReference type="Proteomes" id="UP000637980"/>
    </source>
</evidence>
<dbReference type="SMART" id="SM00382">
    <property type="entry name" value="AAA"/>
    <property type="match status" value="1"/>
</dbReference>
<dbReference type="PANTHER" id="PTHR43581">
    <property type="entry name" value="ATP/GTP PHOSPHATASE"/>
    <property type="match status" value="1"/>
</dbReference>
<evidence type="ECO:0000313" key="2">
    <source>
        <dbReference type="EMBL" id="GHB37484.1"/>
    </source>
</evidence>
<dbReference type="EMBL" id="BMXE01000005">
    <property type="protein sequence ID" value="GHB37484.1"/>
    <property type="molecule type" value="Genomic_DNA"/>
</dbReference>
<dbReference type="Gene3D" id="3.40.50.300">
    <property type="entry name" value="P-loop containing nucleotide triphosphate hydrolases"/>
    <property type="match status" value="1"/>
</dbReference>
<dbReference type="SUPFAM" id="SSF52540">
    <property type="entry name" value="P-loop containing nucleoside triphosphate hydrolases"/>
    <property type="match status" value="1"/>
</dbReference>
<name>A0ABQ3EHI3_9HYPH</name>
<keyword evidence="3" id="KW-1185">Reference proteome</keyword>
<dbReference type="RefSeq" id="WP_189437481.1">
    <property type="nucleotide sequence ID" value="NZ_BMXE01000005.1"/>
</dbReference>
<dbReference type="Proteomes" id="UP000637980">
    <property type="component" value="Unassembled WGS sequence"/>
</dbReference>
<dbReference type="InterPro" id="IPR027417">
    <property type="entry name" value="P-loop_NTPase"/>
</dbReference>
<dbReference type="InterPro" id="IPR051396">
    <property type="entry name" value="Bact_Antivir_Def_Nuclease"/>
</dbReference>
<sequence>MRILRFIGRKINGYINLDINFNSDLTFITGINGSGKTTALNCMTALLMPRLNYLVGQQFEQISVWIEHEGKELQISAVKENRVTELTCSAFDSSIKLHDKQYEEYFADGLEDEEIERQRTFEFRYKNKDIMRFIHSLPTPMFLGLDRRMISSGNQVNPDRKYVRRQRYLESRLMKKRRNIFGKAPEQGLTEALYFLQENYRIRERKVADLENSLRKDLISELVKFAPISLHDSMKKPNKKELQSFDDAKQNILRLPSLLGISDSLTIELDAYFSYLDDRAEKLNPSKTRNTGLVSPDSPDFEAQIEWSYNKAHFNKLISISDVITEYNKSLNDISRDTDDFVSSINMFFEDSGKELIVSSFGEATFRVFGENVERELHTLSSGEMQLFVILTHLHFNPEANKVNVLIIDEPELSLHIEWQEKFVDGVIKANNNVQLIMATHSPSIILEKTNYCRDISVQ</sequence>
<dbReference type="PANTHER" id="PTHR43581:SF2">
    <property type="entry name" value="EXCINUCLEASE ATPASE SUBUNIT"/>
    <property type="match status" value="1"/>
</dbReference>
<dbReference type="CDD" id="cd00267">
    <property type="entry name" value="ABC_ATPase"/>
    <property type="match status" value="2"/>
</dbReference>
<accession>A0ABQ3EHI3</accession>
<dbReference type="InterPro" id="IPR003593">
    <property type="entry name" value="AAA+_ATPase"/>
</dbReference>
<protein>
    <recommendedName>
        <fullName evidence="1">AAA+ ATPase domain-containing protein</fullName>
    </recommendedName>
</protein>
<feature type="domain" description="AAA+ ATPase" evidence="1">
    <location>
        <begin position="22"/>
        <end position="457"/>
    </location>
</feature>
<organism evidence="2 3">
    <name type="scientific">Pseudovibrio japonicus</name>
    <dbReference type="NCBI Taxonomy" id="366534"/>
    <lineage>
        <taxon>Bacteria</taxon>
        <taxon>Pseudomonadati</taxon>
        <taxon>Pseudomonadota</taxon>
        <taxon>Alphaproteobacteria</taxon>
        <taxon>Hyphomicrobiales</taxon>
        <taxon>Stappiaceae</taxon>
        <taxon>Pseudovibrio</taxon>
    </lineage>
</organism>
<dbReference type="Pfam" id="PF13175">
    <property type="entry name" value="AAA_15"/>
    <property type="match status" value="1"/>
</dbReference>
<dbReference type="InterPro" id="IPR041685">
    <property type="entry name" value="AAA_GajA/Old/RecF-like"/>
</dbReference>
<evidence type="ECO:0000259" key="1">
    <source>
        <dbReference type="SMART" id="SM00382"/>
    </source>
</evidence>